<name>A0A4R6Y3Q0_9BURK</name>
<evidence type="ECO:0000313" key="7">
    <source>
        <dbReference type="EMBL" id="TDR30990.1"/>
    </source>
</evidence>
<feature type="transmembrane region" description="Helical" evidence="6">
    <location>
        <begin position="7"/>
        <end position="24"/>
    </location>
</feature>
<evidence type="ECO:0000256" key="4">
    <source>
        <dbReference type="ARBA" id="ARBA00022989"/>
    </source>
</evidence>
<dbReference type="Proteomes" id="UP000294480">
    <property type="component" value="Unassembled WGS sequence"/>
</dbReference>
<gene>
    <name evidence="7" type="ORF">DFR44_11427</name>
</gene>
<comment type="subcellular location">
    <subcellularLocation>
        <location evidence="1">Cell membrane</location>
        <topology evidence="1">Multi-pass membrane protein</topology>
    </subcellularLocation>
</comment>
<comment type="caution">
    <text evidence="7">The sequence shown here is derived from an EMBL/GenBank/DDBJ whole genome shotgun (WGS) entry which is preliminary data.</text>
</comment>
<dbReference type="GO" id="GO:0005886">
    <property type="term" value="C:plasma membrane"/>
    <property type="evidence" value="ECO:0007669"/>
    <property type="project" value="UniProtKB-SubCell"/>
</dbReference>
<proteinExistence type="predicted"/>
<dbReference type="AlphaFoldDB" id="A0A4R6Y3Q0"/>
<dbReference type="EMBL" id="SNZE01000014">
    <property type="protein sequence ID" value="TDR30990.1"/>
    <property type="molecule type" value="Genomic_DNA"/>
</dbReference>
<keyword evidence="4 6" id="KW-1133">Transmembrane helix</keyword>
<evidence type="ECO:0000256" key="5">
    <source>
        <dbReference type="ARBA" id="ARBA00023136"/>
    </source>
</evidence>
<reference evidence="7 8" key="1">
    <citation type="submission" date="2019-03" db="EMBL/GenBank/DDBJ databases">
        <title>Genomic Encyclopedia of Type Strains, Phase IV (KMG-IV): sequencing the most valuable type-strain genomes for metagenomic binning, comparative biology and taxonomic classification.</title>
        <authorList>
            <person name="Goeker M."/>
        </authorList>
    </citation>
    <scope>NUCLEOTIDE SEQUENCE [LARGE SCALE GENOMIC DNA]</scope>
    <source>
        <strain evidence="7 8">DSM 102852</strain>
    </source>
</reference>
<keyword evidence="3 6" id="KW-0812">Transmembrane</keyword>
<sequence length="110" mass="11924">MAYVIGIQAVCAALVVLIAGLFGLDAALSAALGAVVALLPNMLFALYLKVNARPSVVRLMLGESIKLLLVFALSYFVWRRIEFVVHPLPYWVSLVVVIKAHSFGLLRAVT</sequence>
<feature type="transmembrane region" description="Helical" evidence="6">
    <location>
        <begin position="30"/>
        <end position="48"/>
    </location>
</feature>
<keyword evidence="2" id="KW-1003">Cell membrane</keyword>
<keyword evidence="8" id="KW-1185">Reference proteome</keyword>
<evidence type="ECO:0000313" key="8">
    <source>
        <dbReference type="Proteomes" id="UP000294480"/>
    </source>
</evidence>
<keyword evidence="5 6" id="KW-0472">Membrane</keyword>
<protein>
    <submittedName>
        <fullName evidence="7">ATP synthase I subunit</fullName>
    </submittedName>
</protein>
<evidence type="ECO:0000256" key="6">
    <source>
        <dbReference type="SAM" id="Phobius"/>
    </source>
</evidence>
<evidence type="ECO:0000256" key="2">
    <source>
        <dbReference type="ARBA" id="ARBA00022475"/>
    </source>
</evidence>
<evidence type="ECO:0000256" key="3">
    <source>
        <dbReference type="ARBA" id="ARBA00022692"/>
    </source>
</evidence>
<organism evidence="7 8">
    <name type="scientific">Hydromonas duriensis</name>
    <dbReference type="NCBI Taxonomy" id="1527608"/>
    <lineage>
        <taxon>Bacteria</taxon>
        <taxon>Pseudomonadati</taxon>
        <taxon>Pseudomonadota</taxon>
        <taxon>Betaproteobacteria</taxon>
        <taxon>Burkholderiales</taxon>
        <taxon>Burkholderiaceae</taxon>
        <taxon>Hydromonas</taxon>
    </lineage>
</organism>
<dbReference type="InterPro" id="IPR005598">
    <property type="entry name" value="ATP_synth_I"/>
</dbReference>
<dbReference type="RefSeq" id="WP_162845200.1">
    <property type="nucleotide sequence ID" value="NZ_SNZE01000014.1"/>
</dbReference>
<dbReference type="Pfam" id="PF03899">
    <property type="entry name" value="ATP-synt_I"/>
    <property type="match status" value="1"/>
</dbReference>
<feature type="transmembrane region" description="Helical" evidence="6">
    <location>
        <begin position="90"/>
        <end position="109"/>
    </location>
</feature>
<accession>A0A4R6Y3Q0</accession>
<evidence type="ECO:0000256" key="1">
    <source>
        <dbReference type="ARBA" id="ARBA00004651"/>
    </source>
</evidence>
<feature type="transmembrane region" description="Helical" evidence="6">
    <location>
        <begin position="60"/>
        <end position="78"/>
    </location>
</feature>